<dbReference type="Pfam" id="PF24035">
    <property type="entry name" value="DUF7344"/>
    <property type="match status" value="1"/>
</dbReference>
<dbReference type="AlphaFoldDB" id="A0A9E7SYQ8"/>
<feature type="domain" description="DUF7344" evidence="1">
    <location>
        <begin position="15"/>
        <end position="89"/>
    </location>
</feature>
<dbReference type="GeneID" id="73290127"/>
<evidence type="ECO:0000313" key="2">
    <source>
        <dbReference type="EMBL" id="UTF55318.1"/>
    </source>
</evidence>
<organism evidence="2 3">
    <name type="scientific">Natronosalvus rutilus</name>
    <dbReference type="NCBI Taxonomy" id="2953753"/>
    <lineage>
        <taxon>Archaea</taxon>
        <taxon>Methanobacteriati</taxon>
        <taxon>Methanobacteriota</taxon>
        <taxon>Stenosarchaea group</taxon>
        <taxon>Halobacteria</taxon>
        <taxon>Halobacteriales</taxon>
        <taxon>Natrialbaceae</taxon>
        <taxon>Natronosalvus</taxon>
    </lineage>
</organism>
<proteinExistence type="predicted"/>
<evidence type="ECO:0000313" key="3">
    <source>
        <dbReference type="Proteomes" id="UP001056855"/>
    </source>
</evidence>
<dbReference type="EMBL" id="CP100355">
    <property type="protein sequence ID" value="UTF55318.1"/>
    <property type="molecule type" value="Genomic_DNA"/>
</dbReference>
<sequence length="111" mass="12573">MSSEPNPPDKVLLAIASEQRRIILRTLEFADEEAMEMDALADRVAEALRNTDRADSEHRKRVRTALHHVHLPKLEACGMVVRDPETNRIRNATGDLGQELLTVLESYETQV</sequence>
<dbReference type="InterPro" id="IPR055768">
    <property type="entry name" value="DUF7344"/>
</dbReference>
<reference evidence="2" key="1">
    <citation type="submission" date="2022-06" db="EMBL/GenBank/DDBJ databases">
        <title>Diverse halophilic archaea isolated from saline environments.</title>
        <authorList>
            <person name="Cui H.-L."/>
        </authorList>
    </citation>
    <scope>NUCLEOTIDE SEQUENCE</scope>
    <source>
        <strain evidence="2">WLHS1</strain>
    </source>
</reference>
<evidence type="ECO:0000259" key="1">
    <source>
        <dbReference type="Pfam" id="PF24035"/>
    </source>
</evidence>
<dbReference type="InterPro" id="IPR036388">
    <property type="entry name" value="WH-like_DNA-bd_sf"/>
</dbReference>
<dbReference type="Proteomes" id="UP001056855">
    <property type="component" value="Chromosome"/>
</dbReference>
<accession>A0A9E7SYQ8</accession>
<dbReference type="KEGG" id="sawl:NGM29_08735"/>
<name>A0A9E7SYQ8_9EURY</name>
<keyword evidence="3" id="KW-1185">Reference proteome</keyword>
<protein>
    <recommendedName>
        <fullName evidence="1">DUF7344 domain-containing protein</fullName>
    </recommendedName>
</protein>
<dbReference type="RefSeq" id="WP_254160227.1">
    <property type="nucleotide sequence ID" value="NZ_CP100355.1"/>
</dbReference>
<dbReference type="Gene3D" id="1.10.10.10">
    <property type="entry name" value="Winged helix-like DNA-binding domain superfamily/Winged helix DNA-binding domain"/>
    <property type="match status" value="1"/>
</dbReference>
<gene>
    <name evidence="2" type="ORF">NGM29_08735</name>
</gene>